<feature type="signal peptide" evidence="2">
    <location>
        <begin position="1"/>
        <end position="32"/>
    </location>
</feature>
<dbReference type="Proteomes" id="UP000235701">
    <property type="component" value="Unassembled WGS sequence"/>
</dbReference>
<evidence type="ECO:0000256" key="1">
    <source>
        <dbReference type="ARBA" id="ARBA00022729"/>
    </source>
</evidence>
<dbReference type="PROSITE" id="PS51257">
    <property type="entry name" value="PROKAR_LIPOPROTEIN"/>
    <property type="match status" value="1"/>
</dbReference>
<proteinExistence type="predicted"/>
<evidence type="ECO:0000313" key="4">
    <source>
        <dbReference type="EMBL" id="PMC79456.1"/>
    </source>
</evidence>
<dbReference type="Pfam" id="PF00497">
    <property type="entry name" value="SBP_bac_3"/>
    <property type="match status" value="1"/>
</dbReference>
<evidence type="ECO:0000313" key="5">
    <source>
        <dbReference type="Proteomes" id="UP000235701"/>
    </source>
</evidence>
<evidence type="ECO:0000259" key="3">
    <source>
        <dbReference type="SMART" id="SM00062"/>
    </source>
</evidence>
<keyword evidence="5" id="KW-1185">Reference proteome</keyword>
<organism evidence="4 5">
    <name type="scientific">Aerococcus viridans</name>
    <dbReference type="NCBI Taxonomy" id="1377"/>
    <lineage>
        <taxon>Bacteria</taxon>
        <taxon>Bacillati</taxon>
        <taxon>Bacillota</taxon>
        <taxon>Bacilli</taxon>
        <taxon>Lactobacillales</taxon>
        <taxon>Aerococcaceae</taxon>
        <taxon>Aerococcus</taxon>
    </lineage>
</organism>
<dbReference type="PANTHER" id="PTHR35936">
    <property type="entry name" value="MEMBRANE-BOUND LYTIC MUREIN TRANSGLYCOSYLASE F"/>
    <property type="match status" value="1"/>
</dbReference>
<dbReference type="AlphaFoldDB" id="A0A2N6UD30"/>
<protein>
    <submittedName>
        <fullName evidence="4">L-cystine-binding protein TcyK</fullName>
    </submittedName>
</protein>
<feature type="domain" description="Solute-binding protein family 3/N-terminal" evidence="3">
    <location>
        <begin position="46"/>
        <end position="274"/>
    </location>
</feature>
<reference evidence="4 5" key="1">
    <citation type="submission" date="2017-09" db="EMBL/GenBank/DDBJ databases">
        <title>Bacterial strain isolated from the female urinary microbiota.</title>
        <authorList>
            <person name="Thomas-White K."/>
            <person name="Kumar N."/>
            <person name="Forster S."/>
            <person name="Putonti C."/>
            <person name="Lawley T."/>
            <person name="Wolfe A.J."/>
        </authorList>
    </citation>
    <scope>NUCLEOTIDE SEQUENCE [LARGE SCALE GENOMIC DNA]</scope>
    <source>
        <strain evidence="4 5">UMB0240</strain>
    </source>
</reference>
<feature type="chain" id="PRO_5014924815" evidence="2">
    <location>
        <begin position="33"/>
        <end position="277"/>
    </location>
</feature>
<gene>
    <name evidence="4" type="ORF">CJ191_06655</name>
</gene>
<name>A0A2N6UD30_9LACT</name>
<dbReference type="EMBL" id="PNHQ01000015">
    <property type="protein sequence ID" value="PMC79456.1"/>
    <property type="molecule type" value="Genomic_DNA"/>
</dbReference>
<dbReference type="SMART" id="SM00062">
    <property type="entry name" value="PBPb"/>
    <property type="match status" value="1"/>
</dbReference>
<evidence type="ECO:0000256" key="2">
    <source>
        <dbReference type="SAM" id="SignalP"/>
    </source>
</evidence>
<dbReference type="OrthoDB" id="8613538at2"/>
<dbReference type="InterPro" id="IPR001638">
    <property type="entry name" value="Solute-binding_3/MltF_N"/>
</dbReference>
<keyword evidence="1 2" id="KW-0732">Signal</keyword>
<dbReference type="PANTHER" id="PTHR35936:SF18">
    <property type="entry name" value="L-CYSTINE-BINDING PROTEIN TCYJ"/>
    <property type="match status" value="1"/>
</dbReference>
<dbReference type="Gene3D" id="3.40.190.10">
    <property type="entry name" value="Periplasmic binding protein-like II"/>
    <property type="match status" value="2"/>
</dbReference>
<sequence>MKKVTHRIKNKRFILTGITSVLLLAACGNAGAAEGNQAAANPDAETIVVGTGNAYQPFVYLDENEELQGYDIEVLRAVDEKLDQYNFEYESMDFKNILTSLSADKVQLAAHNYAYNDERGAKYLYGEEAYNNYAHHIVADESTGQVYQSLDDLKGKKVFASPASEVANILETYNAENEDAIEIVYSEATGELLVSGLKNGTADAAILTKFDVDKYNKQFDIHLQPSDEALKTAGIYYVFQKGDEQLQSAVDSAIKELREEGTLSELSVEILGADYTK</sequence>
<dbReference type="SUPFAM" id="SSF53850">
    <property type="entry name" value="Periplasmic binding protein-like II"/>
    <property type="match status" value="1"/>
</dbReference>
<dbReference type="RefSeq" id="WP_102199372.1">
    <property type="nucleotide sequence ID" value="NZ_PNHQ01000015.1"/>
</dbReference>
<comment type="caution">
    <text evidence="4">The sequence shown here is derived from an EMBL/GenBank/DDBJ whole genome shotgun (WGS) entry which is preliminary data.</text>
</comment>
<accession>A0A2N6UD30</accession>